<organism evidence="2 3">
    <name type="scientific">Dendrobium catenatum</name>
    <dbReference type="NCBI Taxonomy" id="906689"/>
    <lineage>
        <taxon>Eukaryota</taxon>
        <taxon>Viridiplantae</taxon>
        <taxon>Streptophyta</taxon>
        <taxon>Embryophyta</taxon>
        <taxon>Tracheophyta</taxon>
        <taxon>Spermatophyta</taxon>
        <taxon>Magnoliopsida</taxon>
        <taxon>Liliopsida</taxon>
        <taxon>Asparagales</taxon>
        <taxon>Orchidaceae</taxon>
        <taxon>Epidendroideae</taxon>
        <taxon>Malaxideae</taxon>
        <taxon>Dendrobiinae</taxon>
        <taxon>Dendrobium</taxon>
    </lineage>
</organism>
<sequence>MACELNSMPILSEPCVLTKIVAPSMAVERFDLSGSMKVLSPVSQVGASSVNLGVDDVHYTCVDVPVKLIEPQALVIHVGNNSGMNVRKHLDWLHVSSDSESVSSFDSSGADDPGNPFALLRDTPVVSGASRGKARGRGRRRR</sequence>
<dbReference type="AlphaFoldDB" id="A0A2I0WG27"/>
<dbReference type="EMBL" id="KZ502668">
    <property type="protein sequence ID" value="PKU74626.1"/>
    <property type="molecule type" value="Genomic_DNA"/>
</dbReference>
<gene>
    <name evidence="2" type="ORF">MA16_Dca004816</name>
</gene>
<keyword evidence="3" id="KW-1185">Reference proteome</keyword>
<name>A0A2I0WG27_9ASPA</name>
<evidence type="ECO:0000313" key="3">
    <source>
        <dbReference type="Proteomes" id="UP000233837"/>
    </source>
</evidence>
<dbReference type="Proteomes" id="UP000233837">
    <property type="component" value="Unassembled WGS sequence"/>
</dbReference>
<feature type="compositionally biased region" description="Low complexity" evidence="1">
    <location>
        <begin position="100"/>
        <end position="112"/>
    </location>
</feature>
<evidence type="ECO:0000313" key="2">
    <source>
        <dbReference type="EMBL" id="PKU74626.1"/>
    </source>
</evidence>
<feature type="region of interest" description="Disordered" evidence="1">
    <location>
        <begin position="100"/>
        <end position="142"/>
    </location>
</feature>
<reference evidence="2 3" key="2">
    <citation type="journal article" date="2017" name="Nature">
        <title>The Apostasia genome and the evolution of orchids.</title>
        <authorList>
            <person name="Zhang G.Q."/>
            <person name="Liu K.W."/>
            <person name="Li Z."/>
            <person name="Lohaus R."/>
            <person name="Hsiao Y.Y."/>
            <person name="Niu S.C."/>
            <person name="Wang J.Y."/>
            <person name="Lin Y.C."/>
            <person name="Xu Q."/>
            <person name="Chen L.J."/>
            <person name="Yoshida K."/>
            <person name="Fujiwara S."/>
            <person name="Wang Z.W."/>
            <person name="Zhang Y.Q."/>
            <person name="Mitsuda N."/>
            <person name="Wang M."/>
            <person name="Liu G.H."/>
            <person name="Pecoraro L."/>
            <person name="Huang H.X."/>
            <person name="Xiao X.J."/>
            <person name="Lin M."/>
            <person name="Wu X.Y."/>
            <person name="Wu W.L."/>
            <person name="Chen Y.Y."/>
            <person name="Chang S.B."/>
            <person name="Sakamoto S."/>
            <person name="Ohme-Takagi M."/>
            <person name="Yagi M."/>
            <person name="Zeng S.J."/>
            <person name="Shen C.Y."/>
            <person name="Yeh C.M."/>
            <person name="Luo Y.B."/>
            <person name="Tsai W.C."/>
            <person name="Van de Peer Y."/>
            <person name="Liu Z.J."/>
        </authorList>
    </citation>
    <scope>NUCLEOTIDE SEQUENCE [LARGE SCALE GENOMIC DNA]</scope>
    <source>
        <tissue evidence="2">The whole plant</tissue>
    </source>
</reference>
<reference evidence="2 3" key="1">
    <citation type="journal article" date="2016" name="Sci. Rep.">
        <title>The Dendrobium catenatum Lindl. genome sequence provides insights into polysaccharide synthase, floral development and adaptive evolution.</title>
        <authorList>
            <person name="Zhang G.Q."/>
            <person name="Xu Q."/>
            <person name="Bian C."/>
            <person name="Tsai W.C."/>
            <person name="Yeh C.M."/>
            <person name="Liu K.W."/>
            <person name="Yoshida K."/>
            <person name="Zhang L.S."/>
            <person name="Chang S.B."/>
            <person name="Chen F."/>
            <person name="Shi Y."/>
            <person name="Su Y.Y."/>
            <person name="Zhang Y.Q."/>
            <person name="Chen L.J."/>
            <person name="Yin Y."/>
            <person name="Lin M."/>
            <person name="Huang H."/>
            <person name="Deng H."/>
            <person name="Wang Z.W."/>
            <person name="Zhu S.L."/>
            <person name="Zhao X."/>
            <person name="Deng C."/>
            <person name="Niu S.C."/>
            <person name="Huang J."/>
            <person name="Wang M."/>
            <person name="Liu G.H."/>
            <person name="Yang H.J."/>
            <person name="Xiao X.J."/>
            <person name="Hsiao Y.Y."/>
            <person name="Wu W.L."/>
            <person name="Chen Y.Y."/>
            <person name="Mitsuda N."/>
            <person name="Ohme-Takagi M."/>
            <person name="Luo Y.B."/>
            <person name="Van de Peer Y."/>
            <person name="Liu Z.J."/>
        </authorList>
    </citation>
    <scope>NUCLEOTIDE SEQUENCE [LARGE SCALE GENOMIC DNA]</scope>
    <source>
        <tissue evidence="2">The whole plant</tissue>
    </source>
</reference>
<protein>
    <submittedName>
        <fullName evidence="2">Uncharacterized protein</fullName>
    </submittedName>
</protein>
<evidence type="ECO:0000256" key="1">
    <source>
        <dbReference type="SAM" id="MobiDB-lite"/>
    </source>
</evidence>
<accession>A0A2I0WG27</accession>
<proteinExistence type="predicted"/>
<feature type="compositionally biased region" description="Basic residues" evidence="1">
    <location>
        <begin position="132"/>
        <end position="142"/>
    </location>
</feature>